<dbReference type="MGI" id="MGI:1929882">
    <property type="gene designation" value="As3mt"/>
</dbReference>
<protein>
    <submittedName>
        <fullName evidence="2">Arsenite methyltransferase</fullName>
    </submittedName>
</protein>
<dbReference type="AGR" id="MGI:1929882"/>
<evidence type="ECO:0000313" key="2">
    <source>
        <dbReference type="Ensembl" id="ENSMUSP00000158498.2"/>
    </source>
</evidence>
<evidence type="ECO:0000313" key="3">
    <source>
        <dbReference type="MGI" id="MGI:1929882"/>
    </source>
</evidence>
<reference evidence="2" key="3">
    <citation type="submission" date="2025-08" db="UniProtKB">
        <authorList>
            <consortium name="Ensembl"/>
        </authorList>
    </citation>
    <scope>IDENTIFICATION</scope>
    <source>
        <strain evidence="2">C57BL/6J</strain>
    </source>
</reference>
<dbReference type="Bgee" id="ENSMUSG00000003559">
    <property type="expression patterns" value="Expressed in yolk sac and 233 other cell types or tissues"/>
</dbReference>
<organism evidence="2 4">
    <name type="scientific">Mus musculus</name>
    <name type="common">Mouse</name>
    <dbReference type="NCBI Taxonomy" id="10090"/>
    <lineage>
        <taxon>Eukaryota</taxon>
        <taxon>Metazoa</taxon>
        <taxon>Chordata</taxon>
        <taxon>Craniata</taxon>
        <taxon>Vertebrata</taxon>
        <taxon>Euteleostomi</taxon>
        <taxon>Mammalia</taxon>
        <taxon>Eutheria</taxon>
        <taxon>Euarchontoglires</taxon>
        <taxon>Glires</taxon>
        <taxon>Rodentia</taxon>
        <taxon>Myomorpha</taxon>
        <taxon>Muroidea</taxon>
        <taxon>Muridae</taxon>
        <taxon>Murinae</taxon>
        <taxon>Mus</taxon>
        <taxon>Mus</taxon>
    </lineage>
</organism>
<dbReference type="Antibodypedia" id="2804">
    <property type="antibodies" value="135 antibodies from 30 providers"/>
</dbReference>
<evidence type="ECO:0000256" key="1">
    <source>
        <dbReference type="SAM" id="MobiDB-lite"/>
    </source>
</evidence>
<dbReference type="Proteomes" id="UP000000589">
    <property type="component" value="Chromosome 19"/>
</dbReference>
<keyword evidence="4" id="KW-1185">Reference proteome</keyword>
<proteinExistence type="predicted"/>
<dbReference type="VEuPathDB" id="HostDB:ENSMUSG00000003559"/>
<reference evidence="2 4" key="2">
    <citation type="journal article" date="2011" name="PLoS Biol.">
        <title>Modernizing reference genome assemblies.</title>
        <authorList>
            <person name="Church D.M."/>
            <person name="Schneider V.A."/>
            <person name="Graves T."/>
            <person name="Auger K."/>
            <person name="Cunningham F."/>
            <person name="Bouk N."/>
            <person name="Chen H.C."/>
            <person name="Agarwala R."/>
            <person name="McLaren W.M."/>
            <person name="Ritchie G.R."/>
            <person name="Albracht D."/>
            <person name="Kremitzki M."/>
            <person name="Rock S."/>
            <person name="Kotkiewicz H."/>
            <person name="Kremitzki C."/>
            <person name="Wollam A."/>
            <person name="Trani L."/>
            <person name="Fulton L."/>
            <person name="Fulton R."/>
            <person name="Matthews L."/>
            <person name="Whitehead S."/>
            <person name="Chow W."/>
            <person name="Torrance J."/>
            <person name="Dunn M."/>
            <person name="Harden G."/>
            <person name="Threadgold G."/>
            <person name="Wood J."/>
            <person name="Collins J."/>
            <person name="Heath P."/>
            <person name="Griffiths G."/>
            <person name="Pelan S."/>
            <person name="Grafham D."/>
            <person name="Eichler E.E."/>
            <person name="Weinstock G."/>
            <person name="Mardis E.R."/>
            <person name="Wilson R.K."/>
            <person name="Howe K."/>
            <person name="Flicek P."/>
            <person name="Hubbard T."/>
        </authorList>
    </citation>
    <scope>NUCLEOTIDE SEQUENCE [LARGE SCALE GENOMIC DNA]</scope>
    <source>
        <strain evidence="2 4">C57BL/6J</strain>
    </source>
</reference>
<feature type="compositionally biased region" description="Basic and acidic residues" evidence="1">
    <location>
        <begin position="81"/>
        <end position="99"/>
    </location>
</feature>
<sequence>MPALKCQKTSSRTKFYGGNAWEALCTGRILPSLPKRLGSALHVWSLPISLLLKTRSSKGFLVTVALCLPHFASSNSLRQSQPKDAELFTMEESRDMKRN</sequence>
<dbReference type="GeneTree" id="ENSGT00390000001742"/>
<dbReference type="AlphaFoldDB" id="A0A494BBJ9"/>
<gene>
    <name evidence="2 3" type="primary">As3mt</name>
</gene>
<accession>A0A494BBJ9</accession>
<reference evidence="2 4" key="1">
    <citation type="journal article" date="2009" name="PLoS Biol.">
        <title>Lineage-specific biology revealed by a finished genome assembly of the mouse.</title>
        <authorList>
            <consortium name="Mouse Genome Sequencing Consortium"/>
            <person name="Church D.M."/>
            <person name="Goodstadt L."/>
            <person name="Hillier L.W."/>
            <person name="Zody M.C."/>
            <person name="Goldstein S."/>
            <person name="She X."/>
            <person name="Bult C.J."/>
            <person name="Agarwala R."/>
            <person name="Cherry J.L."/>
            <person name="DiCuccio M."/>
            <person name="Hlavina W."/>
            <person name="Kapustin Y."/>
            <person name="Meric P."/>
            <person name="Maglott D."/>
            <person name="Birtle Z."/>
            <person name="Marques A.C."/>
            <person name="Graves T."/>
            <person name="Zhou S."/>
            <person name="Teague B."/>
            <person name="Potamousis K."/>
            <person name="Churas C."/>
            <person name="Place M."/>
            <person name="Herschleb J."/>
            <person name="Runnheim R."/>
            <person name="Forrest D."/>
            <person name="Amos-Landgraf J."/>
            <person name="Schwartz D.C."/>
            <person name="Cheng Z."/>
            <person name="Lindblad-Toh K."/>
            <person name="Eichler E.E."/>
            <person name="Ponting C.P."/>
        </authorList>
    </citation>
    <scope>NUCLEOTIDE SEQUENCE [LARGE SCALE GENOMIC DNA]</scope>
    <source>
        <strain evidence="2 4">C57BL/6J</strain>
    </source>
</reference>
<feature type="region of interest" description="Disordered" evidence="1">
    <location>
        <begin position="76"/>
        <end position="99"/>
    </location>
</feature>
<dbReference type="Ensembl" id="ENSMUST00000236465.2">
    <property type="protein sequence ID" value="ENSMUSP00000158498.2"/>
    <property type="gene ID" value="ENSMUSG00000003559.9"/>
</dbReference>
<evidence type="ECO:0000313" key="4">
    <source>
        <dbReference type="Proteomes" id="UP000000589"/>
    </source>
</evidence>
<reference evidence="2" key="4">
    <citation type="submission" date="2025-09" db="UniProtKB">
        <authorList>
            <consortium name="Ensembl"/>
        </authorList>
    </citation>
    <scope>IDENTIFICATION</scope>
    <source>
        <strain evidence="2">C57BL/6J</strain>
    </source>
</reference>
<dbReference type="ExpressionAtlas" id="A0A494BBJ9">
    <property type="expression patterns" value="baseline and differential"/>
</dbReference>
<name>A0A494BBJ9_MOUSE</name>